<sequence length="257" mass="28064">MTLYTKTFGRGPVLLFIVGGNGDSTVFEGVASELADRYKVVLYDRAGFARSPVDAVPADKLAADVEDARALLADEPGYVFGSSSGAIVALELLARHPSVVLKAVPHEPPLISVLPDRDEWLARMDGVYDLYVSDGPDAAMALFGQLVGMQRQAPPPGFEPPPAMREMFERMKVNVPFWFDHEFRPYPRHEPDLDALAASKDKLVLASGVESRGLLPYLPNVVLAEKLGVEVVEFPGDHLGYTRHPAEFAAQLHKVLS</sequence>
<evidence type="ECO:0000313" key="3">
    <source>
        <dbReference type="Proteomes" id="UP000585638"/>
    </source>
</evidence>
<keyword evidence="3" id="KW-1185">Reference proteome</keyword>
<dbReference type="InterPro" id="IPR000073">
    <property type="entry name" value="AB_hydrolase_1"/>
</dbReference>
<accession>A0A7W9KRU1</accession>
<dbReference type="PANTHER" id="PTHR43433">
    <property type="entry name" value="HYDROLASE, ALPHA/BETA FOLD FAMILY PROTEIN"/>
    <property type="match status" value="1"/>
</dbReference>
<dbReference type="RefSeq" id="WP_184870022.1">
    <property type="nucleotide sequence ID" value="NZ_BAAAWY010000079.1"/>
</dbReference>
<gene>
    <name evidence="2" type="ORF">BJ998_008816</name>
</gene>
<proteinExistence type="predicted"/>
<protein>
    <submittedName>
        <fullName evidence="2">Pimeloyl-ACP methyl ester carboxylesterase</fullName>
    </submittedName>
</protein>
<dbReference type="Proteomes" id="UP000585638">
    <property type="component" value="Unassembled WGS sequence"/>
</dbReference>
<dbReference type="Gene3D" id="3.40.50.1820">
    <property type="entry name" value="alpha/beta hydrolase"/>
    <property type="match status" value="1"/>
</dbReference>
<dbReference type="GO" id="GO:0004806">
    <property type="term" value="F:triacylglycerol lipase activity"/>
    <property type="evidence" value="ECO:0007669"/>
    <property type="project" value="TreeGrafter"/>
</dbReference>
<dbReference type="GO" id="GO:0046503">
    <property type="term" value="P:glycerolipid catabolic process"/>
    <property type="evidence" value="ECO:0007669"/>
    <property type="project" value="TreeGrafter"/>
</dbReference>
<comment type="caution">
    <text evidence="2">The sequence shown here is derived from an EMBL/GenBank/DDBJ whole genome shotgun (WGS) entry which is preliminary data.</text>
</comment>
<dbReference type="AlphaFoldDB" id="A0A7W9KRU1"/>
<organism evidence="2 3">
    <name type="scientific">Kutzneria kofuensis</name>
    <dbReference type="NCBI Taxonomy" id="103725"/>
    <lineage>
        <taxon>Bacteria</taxon>
        <taxon>Bacillati</taxon>
        <taxon>Actinomycetota</taxon>
        <taxon>Actinomycetes</taxon>
        <taxon>Pseudonocardiales</taxon>
        <taxon>Pseudonocardiaceae</taxon>
        <taxon>Kutzneria</taxon>
    </lineage>
</organism>
<dbReference type="InterPro" id="IPR050471">
    <property type="entry name" value="AB_hydrolase"/>
</dbReference>
<feature type="domain" description="AB hydrolase-1" evidence="1">
    <location>
        <begin position="12"/>
        <end position="143"/>
    </location>
</feature>
<reference evidence="2 3" key="1">
    <citation type="submission" date="2020-08" db="EMBL/GenBank/DDBJ databases">
        <title>Sequencing the genomes of 1000 actinobacteria strains.</title>
        <authorList>
            <person name="Klenk H.-P."/>
        </authorList>
    </citation>
    <scope>NUCLEOTIDE SEQUENCE [LARGE SCALE GENOMIC DNA]</scope>
    <source>
        <strain evidence="2 3">DSM 43851</strain>
    </source>
</reference>
<dbReference type="Pfam" id="PF00561">
    <property type="entry name" value="Abhydrolase_1"/>
    <property type="match status" value="1"/>
</dbReference>
<dbReference type="SUPFAM" id="SSF53474">
    <property type="entry name" value="alpha/beta-Hydrolases"/>
    <property type="match status" value="1"/>
</dbReference>
<dbReference type="PANTHER" id="PTHR43433:SF5">
    <property type="entry name" value="AB HYDROLASE-1 DOMAIN-CONTAINING PROTEIN"/>
    <property type="match status" value="1"/>
</dbReference>
<dbReference type="EMBL" id="JACHIR010000003">
    <property type="protein sequence ID" value="MBB5897557.1"/>
    <property type="molecule type" value="Genomic_DNA"/>
</dbReference>
<dbReference type="InterPro" id="IPR029058">
    <property type="entry name" value="AB_hydrolase_fold"/>
</dbReference>
<evidence type="ECO:0000313" key="2">
    <source>
        <dbReference type="EMBL" id="MBB5897557.1"/>
    </source>
</evidence>
<evidence type="ECO:0000259" key="1">
    <source>
        <dbReference type="Pfam" id="PF00561"/>
    </source>
</evidence>
<name>A0A7W9KRU1_9PSEU</name>